<feature type="non-terminal residue" evidence="1">
    <location>
        <position position="1"/>
    </location>
</feature>
<dbReference type="InterPro" id="IPR013783">
    <property type="entry name" value="Ig-like_fold"/>
</dbReference>
<dbReference type="EMBL" id="BARV01038903">
    <property type="protein sequence ID" value="GAI52093.1"/>
    <property type="molecule type" value="Genomic_DNA"/>
</dbReference>
<name>X1P8B9_9ZZZZ</name>
<feature type="non-terminal residue" evidence="1">
    <location>
        <position position="196"/>
    </location>
</feature>
<evidence type="ECO:0000313" key="1">
    <source>
        <dbReference type="EMBL" id="GAI52093.1"/>
    </source>
</evidence>
<dbReference type="InterPro" id="IPR036116">
    <property type="entry name" value="FN3_sf"/>
</dbReference>
<sequence length="196" mass="21981">ARTNDNLPFFTWENLSAENILKYRLVIDNDVNFADGDNSYDNQILTDNWDNFKTHIENALPEGTWYWKVQAENADNWGPFSETRTLTVDTTPPQVVSLSLSHYVINSDNAGQRFLITVEFNEPMDNSVNPIISLIPNIGGVDIVRAGGDTSDYWASDNIFIENSYIAYPDADHENYDVDVSVASAKDLAGNYNTSA</sequence>
<accession>X1P8B9</accession>
<dbReference type="AlphaFoldDB" id="X1P8B9"/>
<gene>
    <name evidence="1" type="ORF">S06H3_59791</name>
</gene>
<reference evidence="1" key="1">
    <citation type="journal article" date="2014" name="Front. Microbiol.">
        <title>High frequency of phylogenetically diverse reductive dehalogenase-homologous genes in deep subseafloor sedimentary metagenomes.</title>
        <authorList>
            <person name="Kawai M."/>
            <person name="Futagami T."/>
            <person name="Toyoda A."/>
            <person name="Takaki Y."/>
            <person name="Nishi S."/>
            <person name="Hori S."/>
            <person name="Arai W."/>
            <person name="Tsubouchi T."/>
            <person name="Morono Y."/>
            <person name="Uchiyama I."/>
            <person name="Ito T."/>
            <person name="Fujiyama A."/>
            <person name="Inagaki F."/>
            <person name="Takami H."/>
        </authorList>
    </citation>
    <scope>NUCLEOTIDE SEQUENCE</scope>
    <source>
        <strain evidence="1">Expedition CK06-06</strain>
    </source>
</reference>
<comment type="caution">
    <text evidence="1">The sequence shown here is derived from an EMBL/GenBank/DDBJ whole genome shotgun (WGS) entry which is preliminary data.</text>
</comment>
<protein>
    <submittedName>
        <fullName evidence="1">Uncharacterized protein</fullName>
    </submittedName>
</protein>
<organism evidence="1">
    <name type="scientific">marine sediment metagenome</name>
    <dbReference type="NCBI Taxonomy" id="412755"/>
    <lineage>
        <taxon>unclassified sequences</taxon>
        <taxon>metagenomes</taxon>
        <taxon>ecological metagenomes</taxon>
    </lineage>
</organism>
<dbReference type="SUPFAM" id="SSF49265">
    <property type="entry name" value="Fibronectin type III"/>
    <property type="match status" value="1"/>
</dbReference>
<proteinExistence type="predicted"/>
<dbReference type="Gene3D" id="2.60.40.10">
    <property type="entry name" value="Immunoglobulins"/>
    <property type="match status" value="1"/>
</dbReference>